<proteinExistence type="predicted"/>
<dbReference type="Gene3D" id="6.10.250.730">
    <property type="match status" value="1"/>
</dbReference>
<reference evidence="1 2" key="1">
    <citation type="submission" date="2017-08" db="EMBL/GenBank/DDBJ databases">
        <title>Mesorhizobium wenxinae sp. nov., a novel rhizobial species isolated from root nodules of chickpea (Cicer arietinum L.).</title>
        <authorList>
            <person name="Zhang J."/>
        </authorList>
    </citation>
    <scope>NUCLEOTIDE SEQUENCE [LARGE SCALE GENOMIC DNA]</scope>
    <source>
        <strain evidence="1 2">SDW018</strain>
    </source>
</reference>
<organism evidence="1 2">
    <name type="scientific">Mesorhizobium temperatum</name>
    <dbReference type="NCBI Taxonomy" id="241416"/>
    <lineage>
        <taxon>Bacteria</taxon>
        <taxon>Pseudomonadati</taxon>
        <taxon>Pseudomonadota</taxon>
        <taxon>Alphaproteobacteria</taxon>
        <taxon>Hyphomicrobiales</taxon>
        <taxon>Phyllobacteriaceae</taxon>
        <taxon>Mesorhizobium</taxon>
    </lineage>
</organism>
<dbReference type="Pfam" id="PF06169">
    <property type="entry name" value="DUF982"/>
    <property type="match status" value="1"/>
</dbReference>
<accession>A0A271LLY0</accession>
<sequence length="105" mass="11134">MDRSSFEKPVTILTGLGSPTKIESAAEAYALLADWPSTSRTAAHDIAAKACRAAMDGEIDAETARATFVAFARRNDLLAPQPSSTVAGGTVIDWATRWQRVNAPA</sequence>
<gene>
    <name evidence="1" type="ORF">CIT26_14335</name>
</gene>
<keyword evidence="2" id="KW-1185">Reference proteome</keyword>
<evidence type="ECO:0000313" key="2">
    <source>
        <dbReference type="Proteomes" id="UP000216442"/>
    </source>
</evidence>
<protein>
    <recommendedName>
        <fullName evidence="3">DUF982 domain-containing protein</fullName>
    </recommendedName>
</protein>
<evidence type="ECO:0008006" key="3">
    <source>
        <dbReference type="Google" id="ProtNLM"/>
    </source>
</evidence>
<dbReference type="OrthoDB" id="8388069at2"/>
<dbReference type="EMBL" id="NPKJ01000043">
    <property type="protein sequence ID" value="PAQ09119.1"/>
    <property type="molecule type" value="Genomic_DNA"/>
</dbReference>
<dbReference type="AlphaFoldDB" id="A0A271LLY0"/>
<comment type="caution">
    <text evidence="1">The sequence shown here is derived from an EMBL/GenBank/DDBJ whole genome shotgun (WGS) entry which is preliminary data.</text>
</comment>
<name>A0A271LLY0_9HYPH</name>
<dbReference type="InterPro" id="IPR010385">
    <property type="entry name" value="DUF982"/>
</dbReference>
<dbReference type="Proteomes" id="UP000216442">
    <property type="component" value="Unassembled WGS sequence"/>
</dbReference>
<evidence type="ECO:0000313" key="1">
    <source>
        <dbReference type="EMBL" id="PAQ09119.1"/>
    </source>
</evidence>